<proteinExistence type="predicted"/>
<keyword evidence="2" id="KW-0732">Signal</keyword>
<protein>
    <submittedName>
        <fullName evidence="3">Uncharacterized protein</fullName>
    </submittedName>
</protein>
<keyword evidence="1" id="KW-0472">Membrane</keyword>
<dbReference type="AlphaFoldDB" id="A0AAD3P1V0"/>
<reference evidence="3" key="1">
    <citation type="submission" date="2023-05" db="EMBL/GenBank/DDBJ databases">
        <title>Nepenthes gracilis genome sequencing.</title>
        <authorList>
            <person name="Fukushima K."/>
        </authorList>
    </citation>
    <scope>NUCLEOTIDE SEQUENCE</scope>
    <source>
        <strain evidence="3">SING2019-196</strain>
    </source>
</reference>
<comment type="caution">
    <text evidence="3">The sequence shown here is derived from an EMBL/GenBank/DDBJ whole genome shotgun (WGS) entry which is preliminary data.</text>
</comment>
<sequence>MGRFAMACLVLAELLIVQMLARVGEAIPATDPQESGGAAEAPVIRKLFIKNQFHDRSEIGGGVIICGLITATFAVVFYYIRATRKRSIEDH</sequence>
<evidence type="ECO:0000313" key="3">
    <source>
        <dbReference type="EMBL" id="GMG98649.1"/>
    </source>
</evidence>
<keyword evidence="1" id="KW-1133">Transmembrane helix</keyword>
<dbReference type="PANTHER" id="PTHR34558:SF4">
    <property type="entry name" value="TRANSMEMBRANE PROTEIN"/>
    <property type="match status" value="1"/>
</dbReference>
<keyword evidence="4" id="KW-1185">Reference proteome</keyword>
<dbReference type="PANTHER" id="PTHR34558">
    <property type="entry name" value="EXPRESSED PROTEIN"/>
    <property type="match status" value="1"/>
</dbReference>
<evidence type="ECO:0000256" key="2">
    <source>
        <dbReference type="SAM" id="SignalP"/>
    </source>
</evidence>
<gene>
    <name evidence="3" type="ORF">Nepgr_000489</name>
</gene>
<feature type="signal peptide" evidence="2">
    <location>
        <begin position="1"/>
        <end position="26"/>
    </location>
</feature>
<dbReference type="Proteomes" id="UP001279734">
    <property type="component" value="Unassembled WGS sequence"/>
</dbReference>
<name>A0AAD3P1V0_NEPGR</name>
<feature type="chain" id="PRO_5042180805" evidence="2">
    <location>
        <begin position="27"/>
        <end position="91"/>
    </location>
</feature>
<evidence type="ECO:0000313" key="4">
    <source>
        <dbReference type="Proteomes" id="UP001279734"/>
    </source>
</evidence>
<accession>A0AAD3P1V0</accession>
<evidence type="ECO:0000256" key="1">
    <source>
        <dbReference type="SAM" id="Phobius"/>
    </source>
</evidence>
<keyword evidence="1" id="KW-0812">Transmembrane</keyword>
<feature type="transmembrane region" description="Helical" evidence="1">
    <location>
        <begin position="59"/>
        <end position="80"/>
    </location>
</feature>
<organism evidence="3 4">
    <name type="scientific">Nepenthes gracilis</name>
    <name type="common">Slender pitcher plant</name>
    <dbReference type="NCBI Taxonomy" id="150966"/>
    <lineage>
        <taxon>Eukaryota</taxon>
        <taxon>Viridiplantae</taxon>
        <taxon>Streptophyta</taxon>
        <taxon>Embryophyta</taxon>
        <taxon>Tracheophyta</taxon>
        <taxon>Spermatophyta</taxon>
        <taxon>Magnoliopsida</taxon>
        <taxon>eudicotyledons</taxon>
        <taxon>Gunneridae</taxon>
        <taxon>Pentapetalae</taxon>
        <taxon>Caryophyllales</taxon>
        <taxon>Nepenthaceae</taxon>
        <taxon>Nepenthes</taxon>
    </lineage>
</organism>
<dbReference type="EMBL" id="BSYO01000001">
    <property type="protein sequence ID" value="GMG98649.1"/>
    <property type="molecule type" value="Genomic_DNA"/>
</dbReference>